<reference evidence="3 4" key="1">
    <citation type="submission" date="2016-07" db="EMBL/GenBank/DDBJ databases">
        <title>Pervasive Adenine N6-methylation of Active Genes in Fungi.</title>
        <authorList>
            <consortium name="DOE Joint Genome Institute"/>
            <person name="Mondo S.J."/>
            <person name="Dannebaum R.O."/>
            <person name="Kuo R.C."/>
            <person name="Labutti K."/>
            <person name="Haridas S."/>
            <person name="Kuo A."/>
            <person name="Salamov A."/>
            <person name="Ahrendt S.R."/>
            <person name="Lipzen A."/>
            <person name="Sullivan W."/>
            <person name="Andreopoulos W.B."/>
            <person name="Clum A."/>
            <person name="Lindquist E."/>
            <person name="Daum C."/>
            <person name="Ramamoorthy G.K."/>
            <person name="Gryganskyi A."/>
            <person name="Culley D."/>
            <person name="Magnuson J.K."/>
            <person name="James T.Y."/>
            <person name="O'Malley M.A."/>
            <person name="Stajich J.E."/>
            <person name="Spatafora J.W."/>
            <person name="Visel A."/>
            <person name="Grigoriev I.V."/>
        </authorList>
    </citation>
    <scope>NUCLEOTIDE SEQUENCE [LARGE SCALE GENOMIC DNA]</scope>
    <source>
        <strain evidence="3 4">NRRL 3116</strain>
    </source>
</reference>
<evidence type="ECO:0000313" key="4">
    <source>
        <dbReference type="Proteomes" id="UP000193648"/>
    </source>
</evidence>
<feature type="compositionally biased region" description="Low complexity" evidence="1">
    <location>
        <begin position="348"/>
        <end position="362"/>
    </location>
</feature>
<dbReference type="Proteomes" id="UP000193648">
    <property type="component" value="Unassembled WGS sequence"/>
</dbReference>
<protein>
    <submittedName>
        <fullName evidence="3">Uncharacterized protein</fullName>
    </submittedName>
</protein>
<sequence>MTHTTYYGDKFPKGAHVILFESEEFPTTVGNLTWSLKAAWHDLDFPSRQSQSPKFCHVDPSTGVFTQMTSYNVTFPNTDGTITKRPPGGFQYDPRSNKWSEFAVSSDYRWSDYSPTFTLFSWPGTSTLFQANIGENNTVNLGKLTINDQGQNQFMNVMSWELDPTVYGLPTRLVYGNNTLYQFGTQVVNSKTGELKNLMTKIPISGDSAKFTLPANLTVYHAQALDRCGPFKAGIYYRYVVYVFCQAPEGHGLIWMYDARPNAINDLNAAYPSDGPRFAGAMIHPFGGFDEDGVGRNALLTGIWWDGDPTVEISLDPAYIGHMDSVPWHINITEPYGMPFDSMPQNETDSSNNSDSDSDGGTNTGAIIGGSIVGALLILVFLIFRRRWPHLRKRLRSKIAKSMSAESKNSDTDKSKGHGVAGITVETDKIEASSIQSYDLDGRDKIPVEEEDLGQYRSQDASRNMTRSLS</sequence>
<dbReference type="RefSeq" id="XP_021886063.1">
    <property type="nucleotide sequence ID" value="XM_022027435.1"/>
</dbReference>
<organism evidence="3 4">
    <name type="scientific">Lobosporangium transversale</name>
    <dbReference type="NCBI Taxonomy" id="64571"/>
    <lineage>
        <taxon>Eukaryota</taxon>
        <taxon>Fungi</taxon>
        <taxon>Fungi incertae sedis</taxon>
        <taxon>Mucoromycota</taxon>
        <taxon>Mortierellomycotina</taxon>
        <taxon>Mortierellomycetes</taxon>
        <taxon>Mortierellales</taxon>
        <taxon>Mortierellaceae</taxon>
        <taxon>Lobosporangium</taxon>
    </lineage>
</organism>
<dbReference type="OrthoDB" id="2416413at2759"/>
<accession>A0A1Y2H1E9</accession>
<feature type="region of interest" description="Disordered" evidence="1">
    <location>
        <begin position="399"/>
        <end position="470"/>
    </location>
</feature>
<keyword evidence="2" id="KW-1133">Transmembrane helix</keyword>
<keyword evidence="2" id="KW-0812">Transmembrane</keyword>
<dbReference type="AlphaFoldDB" id="A0A1Y2H1E9"/>
<evidence type="ECO:0000256" key="2">
    <source>
        <dbReference type="SAM" id="Phobius"/>
    </source>
</evidence>
<comment type="caution">
    <text evidence="3">The sequence shown here is derived from an EMBL/GenBank/DDBJ whole genome shotgun (WGS) entry which is preliminary data.</text>
</comment>
<keyword evidence="2" id="KW-0472">Membrane</keyword>
<evidence type="ECO:0000256" key="1">
    <source>
        <dbReference type="SAM" id="MobiDB-lite"/>
    </source>
</evidence>
<gene>
    <name evidence="3" type="ORF">BCR41DRAFT_383208</name>
</gene>
<name>A0A1Y2H1E9_9FUNG</name>
<dbReference type="EMBL" id="MCFF01000002">
    <property type="protein sequence ID" value="ORZ28378.1"/>
    <property type="molecule type" value="Genomic_DNA"/>
</dbReference>
<dbReference type="GeneID" id="33569278"/>
<evidence type="ECO:0000313" key="3">
    <source>
        <dbReference type="EMBL" id="ORZ28378.1"/>
    </source>
</evidence>
<dbReference type="InParanoid" id="A0A1Y2H1E9"/>
<feature type="compositionally biased region" description="Polar residues" evidence="1">
    <location>
        <begin position="456"/>
        <end position="470"/>
    </location>
</feature>
<feature type="region of interest" description="Disordered" evidence="1">
    <location>
        <begin position="339"/>
        <end position="362"/>
    </location>
</feature>
<keyword evidence="4" id="KW-1185">Reference proteome</keyword>
<feature type="transmembrane region" description="Helical" evidence="2">
    <location>
        <begin position="365"/>
        <end position="384"/>
    </location>
</feature>
<proteinExistence type="predicted"/>